<accession>A0A1I7WPK4</accession>
<name>A0A1I7WPK4_HETBA</name>
<dbReference type="WBParaSite" id="Hba_07013">
    <property type="protein sequence ID" value="Hba_07013"/>
    <property type="gene ID" value="Hba_07013"/>
</dbReference>
<evidence type="ECO:0000313" key="3">
    <source>
        <dbReference type="WBParaSite" id="Hba_07013"/>
    </source>
</evidence>
<reference evidence="3" key="1">
    <citation type="submission" date="2016-11" db="UniProtKB">
        <authorList>
            <consortium name="WormBaseParasite"/>
        </authorList>
    </citation>
    <scope>IDENTIFICATION</scope>
</reference>
<keyword evidence="2" id="KW-1185">Reference proteome</keyword>
<organism evidence="2 3">
    <name type="scientific">Heterorhabditis bacteriophora</name>
    <name type="common">Entomopathogenic nematode worm</name>
    <dbReference type="NCBI Taxonomy" id="37862"/>
    <lineage>
        <taxon>Eukaryota</taxon>
        <taxon>Metazoa</taxon>
        <taxon>Ecdysozoa</taxon>
        <taxon>Nematoda</taxon>
        <taxon>Chromadorea</taxon>
        <taxon>Rhabditida</taxon>
        <taxon>Rhabditina</taxon>
        <taxon>Rhabditomorpha</taxon>
        <taxon>Strongyloidea</taxon>
        <taxon>Heterorhabditidae</taxon>
        <taxon>Heterorhabditis</taxon>
    </lineage>
</organism>
<sequence>MPLDMQDEGYGGLSPDSSDCEYTEVDGTMSVVENLYFKKVFQSIYNAPSRLNNFRNCPSQMSSILLPQPLDVRAPKTKKIMNCNRQNPRMEMKDKNDGSATNFAYHPSNKNDIDADNKYIMWGLKAISQSVDNCGQNIPLTSGIDRLTKEVRHMKKIVGEMENVEKSVPIQSISEHEWSSSESSFIMFSGRNSSMSSILEQPRNSCEISLSKTLPVYTDRPSLLARGKGIATSQYHGEDGRYYYNSRHPDSPKSTRINSCMHRCLPFFEPFEVSSSVRDLYRLTTVDPVTTRTENYDMCDLISNGSGVRSFNHDMPQEKSLSCTGECEKSSSTSVKVTQTKPDKVRRRIGRGRVFSRAPSADLIYRRSQTRNRKTVIRNKPISVMSKEDGVMHEVQASTPTSCRENMSTSNVSDEVEGSKEQATLESLHISTQPVNSSPCKKSDSVPGRSTTRNLIKVPPFVSMSQQPTITFYKMLLPLATFRCHGSKFTVKNLDKRNVCIDRPWKKEYDRVINEASFVERSISKRM</sequence>
<feature type="compositionally biased region" description="Polar residues" evidence="1">
    <location>
        <begin position="396"/>
        <end position="413"/>
    </location>
</feature>
<dbReference type="AlphaFoldDB" id="A0A1I7WPK4"/>
<feature type="region of interest" description="Disordered" evidence="1">
    <location>
        <begin position="389"/>
        <end position="452"/>
    </location>
</feature>
<feature type="compositionally biased region" description="Polar residues" evidence="1">
    <location>
        <begin position="421"/>
        <end position="440"/>
    </location>
</feature>
<protein>
    <submittedName>
        <fullName evidence="3">SH2 domain-containing protein</fullName>
    </submittedName>
</protein>
<evidence type="ECO:0000256" key="1">
    <source>
        <dbReference type="SAM" id="MobiDB-lite"/>
    </source>
</evidence>
<proteinExistence type="predicted"/>
<dbReference type="Proteomes" id="UP000095283">
    <property type="component" value="Unplaced"/>
</dbReference>
<evidence type="ECO:0000313" key="2">
    <source>
        <dbReference type="Proteomes" id="UP000095283"/>
    </source>
</evidence>